<name>A0A1G4JE37_9SACH</name>
<evidence type="ECO:0000259" key="2">
    <source>
        <dbReference type="Pfam" id="PF13933"/>
    </source>
</evidence>
<dbReference type="GO" id="GO:0008270">
    <property type="term" value="F:zinc ion binding"/>
    <property type="evidence" value="ECO:0007669"/>
    <property type="project" value="TreeGrafter"/>
</dbReference>
<dbReference type="EMBL" id="LT598481">
    <property type="protein sequence ID" value="SCU88518.1"/>
    <property type="molecule type" value="Genomic_DNA"/>
</dbReference>
<feature type="transmembrane region" description="Helical" evidence="1">
    <location>
        <begin position="12"/>
        <end position="34"/>
    </location>
</feature>
<accession>A0A1G4JE37</accession>
<proteinExistence type="predicted"/>
<dbReference type="OrthoDB" id="4689212at2759"/>
<dbReference type="Proteomes" id="UP000191144">
    <property type="component" value="Chromosome E"/>
</dbReference>
<keyword evidence="1" id="KW-0812">Transmembrane</keyword>
<dbReference type="GO" id="GO:0005576">
    <property type="term" value="C:extracellular region"/>
    <property type="evidence" value="ECO:0007669"/>
    <property type="project" value="TreeGrafter"/>
</dbReference>
<keyword evidence="4" id="KW-1185">Reference proteome</keyword>
<evidence type="ECO:0000313" key="4">
    <source>
        <dbReference type="Proteomes" id="UP000191144"/>
    </source>
</evidence>
<dbReference type="GO" id="GO:0005178">
    <property type="term" value="F:integrin binding"/>
    <property type="evidence" value="ECO:0007669"/>
    <property type="project" value="TreeGrafter"/>
</dbReference>
<evidence type="ECO:0000256" key="1">
    <source>
        <dbReference type="SAM" id="Phobius"/>
    </source>
</evidence>
<dbReference type="InterPro" id="IPR039124">
    <property type="entry name" value="PRA1-like"/>
</dbReference>
<dbReference type="SUPFAM" id="SSF55486">
    <property type="entry name" value="Metalloproteases ('zincins'), catalytic domain"/>
    <property type="match status" value="1"/>
</dbReference>
<dbReference type="Gene3D" id="3.40.390.10">
    <property type="entry name" value="Collagenase (Catalytic Domain)"/>
    <property type="match status" value="1"/>
</dbReference>
<dbReference type="InterPro" id="IPR024079">
    <property type="entry name" value="MetalloPept_cat_dom_sf"/>
</dbReference>
<keyword evidence="1" id="KW-0472">Membrane</keyword>
<dbReference type="AlphaFoldDB" id="A0A1G4JE37"/>
<keyword evidence="1" id="KW-1133">Transmembrane helix</keyword>
<dbReference type="PANTHER" id="PTHR39399:SF1">
    <property type="entry name" value="PROTEIN ZPS1"/>
    <property type="match status" value="1"/>
</dbReference>
<dbReference type="GO" id="GO:0009986">
    <property type="term" value="C:cell surface"/>
    <property type="evidence" value="ECO:0007669"/>
    <property type="project" value="TreeGrafter"/>
</dbReference>
<dbReference type="InterPro" id="IPR029482">
    <property type="entry name" value="HRXXH"/>
</dbReference>
<organism evidence="3 4">
    <name type="scientific">Lachancea meyersii CBS 8951</name>
    <dbReference type="NCBI Taxonomy" id="1266667"/>
    <lineage>
        <taxon>Eukaryota</taxon>
        <taxon>Fungi</taxon>
        <taxon>Dikarya</taxon>
        <taxon>Ascomycota</taxon>
        <taxon>Saccharomycotina</taxon>
        <taxon>Saccharomycetes</taxon>
        <taxon>Saccharomycetales</taxon>
        <taxon>Saccharomycetaceae</taxon>
        <taxon>Lachancea</taxon>
    </lineage>
</organism>
<dbReference type="GO" id="GO:0009277">
    <property type="term" value="C:fungal-type cell wall"/>
    <property type="evidence" value="ECO:0007669"/>
    <property type="project" value="TreeGrafter"/>
</dbReference>
<dbReference type="GO" id="GO:0008237">
    <property type="term" value="F:metallopeptidase activity"/>
    <property type="evidence" value="ECO:0007669"/>
    <property type="project" value="InterPro"/>
</dbReference>
<reference evidence="4" key="1">
    <citation type="submission" date="2016-03" db="EMBL/GenBank/DDBJ databases">
        <authorList>
            <person name="Devillers Hugo."/>
        </authorList>
    </citation>
    <scope>NUCLEOTIDE SEQUENCE [LARGE SCALE GENOMIC DNA]</scope>
</reference>
<dbReference type="PANTHER" id="PTHR39399">
    <property type="entry name" value="PROTEIN ZPS1"/>
    <property type="match status" value="1"/>
</dbReference>
<dbReference type="Pfam" id="PF13933">
    <property type="entry name" value="HRXXH"/>
    <property type="match status" value="1"/>
</dbReference>
<feature type="domain" description="Putative peptidase" evidence="2">
    <location>
        <begin position="20"/>
        <end position="260"/>
    </location>
</feature>
<evidence type="ECO:0000313" key="3">
    <source>
        <dbReference type="EMBL" id="SCU88518.1"/>
    </source>
</evidence>
<protein>
    <submittedName>
        <fullName evidence="3">LAME_0E00188g1_1</fullName>
    </submittedName>
</protein>
<gene>
    <name evidence="3" type="ORF">LAME_0E00188G</name>
</gene>
<sequence>MDVKSKKFRRNNVIFLSALICIGTLVAALVLAIIGHKDATAVKKGPKTYKTVATGEWADAEFPRIHSTCNSTDVEFITQAFADTTEVTKYAKDVLSTNDSVVDSEVYKRWFGEGKLYEVLGVIEGLANVSKTSLLLRCDDADGLCKKYQNYYAGHHRESHPYETVICDYFYDSRVPLTEMCNRGNLTQFGPKKYYGIDMIHRYFHVPSISQDEFISEFSEDLEETLALAENNATYAVRNVDNYLYFLADLWGNKVKTGGCFDN</sequence>